<dbReference type="EMBL" id="CACRXK020000411">
    <property type="protein sequence ID" value="CAB3981626.1"/>
    <property type="molecule type" value="Genomic_DNA"/>
</dbReference>
<protein>
    <submittedName>
        <fullName evidence="1">Chromatin modification-related YNG2</fullName>
    </submittedName>
</protein>
<dbReference type="Proteomes" id="UP001152795">
    <property type="component" value="Unassembled WGS sequence"/>
</dbReference>
<dbReference type="SMART" id="SM00249">
    <property type="entry name" value="PHD"/>
    <property type="match status" value="2"/>
</dbReference>
<dbReference type="InterPro" id="IPR013083">
    <property type="entry name" value="Znf_RING/FYVE/PHD"/>
</dbReference>
<dbReference type="InterPro" id="IPR019787">
    <property type="entry name" value="Znf_PHD-finger"/>
</dbReference>
<dbReference type="Pfam" id="PF00628">
    <property type="entry name" value="PHD"/>
    <property type="match status" value="2"/>
</dbReference>
<dbReference type="AlphaFoldDB" id="A0A6S7G0H4"/>
<dbReference type="SUPFAM" id="SSF57903">
    <property type="entry name" value="FYVE/PHD zinc finger"/>
    <property type="match status" value="2"/>
</dbReference>
<reference evidence="1" key="1">
    <citation type="submission" date="2020-04" db="EMBL/GenBank/DDBJ databases">
        <authorList>
            <person name="Alioto T."/>
            <person name="Alioto T."/>
            <person name="Gomez Garrido J."/>
        </authorList>
    </citation>
    <scope>NUCLEOTIDE SEQUENCE</scope>
    <source>
        <strain evidence="1">A484AB</strain>
    </source>
</reference>
<comment type="caution">
    <text evidence="1">The sequence shown here is derived from an EMBL/GenBank/DDBJ whole genome shotgun (WGS) entry which is preliminary data.</text>
</comment>
<name>A0A6S7G0H4_PARCT</name>
<dbReference type="PROSITE" id="PS01359">
    <property type="entry name" value="ZF_PHD_1"/>
    <property type="match status" value="1"/>
</dbReference>
<dbReference type="InterPro" id="IPR019786">
    <property type="entry name" value="Zinc_finger_PHD-type_CS"/>
</dbReference>
<dbReference type="PROSITE" id="PS50016">
    <property type="entry name" value="ZF_PHD_2"/>
    <property type="match status" value="2"/>
</dbReference>
<dbReference type="Gene3D" id="3.30.40.10">
    <property type="entry name" value="Zinc/RING finger domain, C3HC4 (zinc finger)"/>
    <property type="match status" value="2"/>
</dbReference>
<organism evidence="1 2">
    <name type="scientific">Paramuricea clavata</name>
    <name type="common">Red gorgonian</name>
    <name type="synonym">Violescent sea-whip</name>
    <dbReference type="NCBI Taxonomy" id="317549"/>
    <lineage>
        <taxon>Eukaryota</taxon>
        <taxon>Metazoa</taxon>
        <taxon>Cnidaria</taxon>
        <taxon>Anthozoa</taxon>
        <taxon>Octocorallia</taxon>
        <taxon>Malacalcyonacea</taxon>
        <taxon>Plexauridae</taxon>
        <taxon>Paramuricea</taxon>
    </lineage>
</organism>
<dbReference type="InterPro" id="IPR001965">
    <property type="entry name" value="Znf_PHD"/>
</dbReference>
<dbReference type="InterPro" id="IPR011011">
    <property type="entry name" value="Znf_FYVE_PHD"/>
</dbReference>
<sequence>MEVEHTPKVEIKHQFSKELLVKSQFNWFALSELLITDVVGVNKNNLKKHLSGLLQNIGELGLNERELYLITQSKDAYDKQEKVNEKVMEIAEGSILSDDNESTQPVDWCNITDPLCGEGKELLAKKIKSIRRKKKRDLKRKEIEKFVEELGVGADAWRRTGVLTFDDNRKVNKKVTFNRIKEHVEVKYGGKFSYGSIVQLCVARNYKGIAKITCRRFDLKFNPDSHWSSALYRGLNHIQYSTTTDKIILNRDDLSVFRLDSMATSNKCASVCLKDKVPLATKSDYQQKYPCTLQTTSYNFTASHDEGELCVGVVKGAAIHNKNAAQHAADLKMVESQDMLQAKFTNRVTSKPKDIECIRVDSGGDEAPCFEEVQFWWAKRHLERPTRVQLVTSRHSGGSNLNRVELQNGYEVKARTNLFIPSTLNGMNCDQSGKIDNDRLRKNTSDAIDVYISRVDQAPCGETVINLFKGADSQSYQSLSGHVRTFLNGSKKEKVALALEHPEEYKQIKMIWDIRNAHLNTSVPTRYIFHLVCCYQKNCLHPICKDGKPDHNICWYDGGPTIETIPLPAADPDSPFGSTTCNACDKICSDHYLPPESLVKSPEEINKNSEKIFEEKSCQELAKKVLLKPSEVLCWLEHLRSVKEHRKEGARKAAETQRQKRRDKETVRPRNQVCAKCQQESDRESATATLWIFCDECKKMFHKSCVSDASTDIEEIWYCNACWQKSICQACFQAAPLEGTDEGDEDIPWVACDNCQNWYHIACVGPVNVSKKWLCTTCT</sequence>
<gene>
    <name evidence="1" type="ORF">PACLA_8A082328</name>
</gene>
<keyword evidence="2" id="KW-1185">Reference proteome</keyword>
<evidence type="ECO:0000313" key="1">
    <source>
        <dbReference type="EMBL" id="CAB3981626.1"/>
    </source>
</evidence>
<proteinExistence type="predicted"/>
<evidence type="ECO:0000313" key="2">
    <source>
        <dbReference type="Proteomes" id="UP001152795"/>
    </source>
</evidence>
<accession>A0A6S7G0H4</accession>
<dbReference type="OrthoDB" id="20839at2759"/>